<dbReference type="InterPro" id="IPR013740">
    <property type="entry name" value="Redoxin"/>
</dbReference>
<dbReference type="PANTHER" id="PTHR46388:SF2">
    <property type="entry name" value="NHL REPEAT-CONTAINING PROTEIN 2"/>
    <property type="match status" value="1"/>
</dbReference>
<sequence length="188" mass="21280">MLRTAAIALLVGGAFAFGYRYVVATGVEELEAPRPAPAFTHRDASEWINSPPLDLRALRGRVVLLDVWTFDCWNCYRSIPWLKGVESRYASRGLQVIGVHSPEFDHERDRSAVEGKVKEFGIGHPVMLDNDFSYWDALNNRFWPAYYLIDRRGDIRAYYVGETHAGQARARALEAKLEELLGEPAPGR</sequence>
<evidence type="ECO:0000313" key="3">
    <source>
        <dbReference type="Proteomes" id="UP000218899"/>
    </source>
</evidence>
<dbReference type="Gene3D" id="3.40.30.10">
    <property type="entry name" value="Glutaredoxin"/>
    <property type="match status" value="1"/>
</dbReference>
<gene>
    <name evidence="2" type="ORF">SVA_2783</name>
</gene>
<dbReference type="AlphaFoldDB" id="A0A1B4VCJ3"/>
<proteinExistence type="predicted"/>
<dbReference type="InterPro" id="IPR013766">
    <property type="entry name" value="Thioredoxin_domain"/>
</dbReference>
<dbReference type="EMBL" id="AP014936">
    <property type="protein sequence ID" value="BAU49331.1"/>
    <property type="molecule type" value="Genomic_DNA"/>
</dbReference>
<name>A0A1B4VCJ3_9GAMM</name>
<protein>
    <submittedName>
        <fullName evidence="2">Redoxin</fullName>
    </submittedName>
</protein>
<evidence type="ECO:0000313" key="2">
    <source>
        <dbReference type="EMBL" id="BAU49331.1"/>
    </source>
</evidence>
<reference evidence="2 3" key="1">
    <citation type="submission" date="2015-08" db="EMBL/GenBank/DDBJ databases">
        <title>Complete genome sequence of Sulfurifustis variabilis.</title>
        <authorList>
            <person name="Miura A."/>
            <person name="Kojima H."/>
            <person name="Fukui M."/>
        </authorList>
    </citation>
    <scope>NUCLEOTIDE SEQUENCE [LARGE SCALE GENOMIC DNA]</scope>
    <source>
        <strain evidence="3">skN76</strain>
    </source>
</reference>
<dbReference type="Pfam" id="PF08534">
    <property type="entry name" value="Redoxin"/>
    <property type="match status" value="1"/>
</dbReference>
<dbReference type="Proteomes" id="UP000218899">
    <property type="component" value="Chromosome"/>
</dbReference>
<keyword evidence="3" id="KW-1185">Reference proteome</keyword>
<dbReference type="SUPFAM" id="SSF52833">
    <property type="entry name" value="Thioredoxin-like"/>
    <property type="match status" value="1"/>
</dbReference>
<organism evidence="2 3">
    <name type="scientific">Sulfurifustis variabilis</name>
    <dbReference type="NCBI Taxonomy" id="1675686"/>
    <lineage>
        <taxon>Bacteria</taxon>
        <taxon>Pseudomonadati</taxon>
        <taxon>Pseudomonadota</taxon>
        <taxon>Gammaproteobacteria</taxon>
        <taxon>Acidiferrobacterales</taxon>
        <taxon>Acidiferrobacteraceae</taxon>
        <taxon>Sulfurifustis</taxon>
    </lineage>
</organism>
<accession>A0A1B4VCJ3</accession>
<dbReference type="PANTHER" id="PTHR46388">
    <property type="entry name" value="NHL REPEAT-CONTAINING PROTEIN 2"/>
    <property type="match status" value="1"/>
</dbReference>
<dbReference type="InterPro" id="IPR036249">
    <property type="entry name" value="Thioredoxin-like_sf"/>
</dbReference>
<dbReference type="PROSITE" id="PS51352">
    <property type="entry name" value="THIOREDOXIN_2"/>
    <property type="match status" value="1"/>
</dbReference>
<dbReference type="KEGG" id="sva:SVA_2783"/>
<evidence type="ECO:0000259" key="1">
    <source>
        <dbReference type="PROSITE" id="PS51352"/>
    </source>
</evidence>
<dbReference type="GO" id="GO:0016491">
    <property type="term" value="F:oxidoreductase activity"/>
    <property type="evidence" value="ECO:0007669"/>
    <property type="project" value="InterPro"/>
</dbReference>
<feature type="domain" description="Thioredoxin" evidence="1">
    <location>
        <begin position="30"/>
        <end position="182"/>
    </location>
</feature>